<comment type="caution">
    <text evidence="3">The sequence shown here is derived from an EMBL/GenBank/DDBJ whole genome shotgun (WGS) entry which is preliminary data.</text>
</comment>
<evidence type="ECO:0000256" key="2">
    <source>
        <dbReference type="SAM" id="Phobius"/>
    </source>
</evidence>
<dbReference type="Proteomes" id="UP001642409">
    <property type="component" value="Unassembled WGS sequence"/>
</dbReference>
<proteinExistence type="predicted"/>
<dbReference type="EMBL" id="CAXDID020000104">
    <property type="protein sequence ID" value="CAL6027314.1"/>
    <property type="molecule type" value="Genomic_DNA"/>
</dbReference>
<organism evidence="3">
    <name type="scientific">Hexamita inflata</name>
    <dbReference type="NCBI Taxonomy" id="28002"/>
    <lineage>
        <taxon>Eukaryota</taxon>
        <taxon>Metamonada</taxon>
        <taxon>Diplomonadida</taxon>
        <taxon>Hexamitidae</taxon>
        <taxon>Hexamitinae</taxon>
        <taxon>Hexamita</taxon>
    </lineage>
</organism>
<protein>
    <submittedName>
        <fullName evidence="3">Uncharacterized protein</fullName>
    </submittedName>
</protein>
<keyword evidence="2" id="KW-0812">Transmembrane</keyword>
<dbReference type="EMBL" id="CATOUU010000819">
    <property type="protein sequence ID" value="CAI9950918.1"/>
    <property type="molecule type" value="Genomic_DNA"/>
</dbReference>
<keyword evidence="5" id="KW-1185">Reference proteome</keyword>
<evidence type="ECO:0000313" key="3">
    <source>
        <dbReference type="EMBL" id="CAI9950918.1"/>
    </source>
</evidence>
<feature type="transmembrane region" description="Helical" evidence="2">
    <location>
        <begin position="910"/>
        <end position="933"/>
    </location>
</feature>
<feature type="region of interest" description="Disordered" evidence="1">
    <location>
        <begin position="1022"/>
        <end position="1060"/>
    </location>
</feature>
<accession>A0AA86Q477</accession>
<keyword evidence="2" id="KW-0472">Membrane</keyword>
<sequence length="1060" mass="116710">MIYILQYTLLDTFQDCGWMIQGRLWQPTTPCILTDAVDLNEWKNFGVNKLGNSQILDLSVVNVKGLAVQNYKNTATYNLVMLSQGSSVSNAVFVVNATIDCADINPKHQYLSVSMFDSVFGAIRNISVIGEVHLLNFDPDKFTQVRLSTFFGNVGLQDEERVYNGSMLSGVFSSLKFVVNESYEVKRTNSQDVVFIAKNSKDQNITTAAFLSRIQLVTCFDQAIKNGVNFTLAGDKESFDLTTPDKSGIDLEVPYAQINTTGLDIPIPKVPVKSLEKMKAQYKTVNLTMIDPLSNQSYVLNTTIGFDYSISSNAIDDFYTRSLIKQKDIEKEIIGMEMGYFSFAGVKQDLINPAQPDLKIFNSPTKVVAVWNGGVSICDDGLLFDVVSKSCVSSCKDGSARYQSACLAACPKNFFFITILNVNHCYLKCPTQLGYVPPTDASSKCRLCSISQSVTESGCVSPSETAGMVKFGSGFFAQCPDGLTPDCKEPTSCPDGQYFVNVSGHPLSLANNRELFSHCSPSSLAGAGMLRLMTFDGTDKKLTNVFTWSCPFGTRFANQTCLTSEKYTPKAADCDIQDIKQIPNKVNGGGIACDAICMNSLVNSSSVCSDSCVGPLYKQTAFGACNPCQSEAYDKGTYFQEQTKMCALFCDYYTVAKPKEAAPKICKVSCSANEKIVNRIDSITKKANKQCVGNCSDVDMLEVNGICVSTCPNLLDVTGKMCVTQCGSDETIDTIKKQCTKCATQTLDNGSITPNCFNCKYFDTKYDPPMCVDSCKIYYIKDGKQYCVDKCPSGTYLNTKNLTSTCVASCAAEERYVGANNTCVDSCKIYTIVGSEQVCSDFCADEQLIVDDKVICYPDCGTQISSSSGCVDECPTGTYLYLKLCLAKCPKGFIEFQSKCIQNNQKNSNWIYIVIFVTLFIVISASILVFYLIRRRNLKNNRRIKKINHIHKDTDYYARRVQVSEKAKQNTSKLNGSQLIDSRYTNDTCSKLGTSSNSDSSASKQKKKRLVKIKEYDGSIPDVIPKGQNAAHKGTKTGQKQTKLKSTQLNPKNAKEAFVW</sequence>
<keyword evidence="2" id="KW-1133">Transmembrane helix</keyword>
<dbReference type="InterPro" id="IPR009030">
    <property type="entry name" value="Growth_fac_rcpt_cys_sf"/>
</dbReference>
<name>A0AA86Q477_9EUKA</name>
<evidence type="ECO:0000313" key="5">
    <source>
        <dbReference type="Proteomes" id="UP001642409"/>
    </source>
</evidence>
<feature type="compositionally biased region" description="Low complexity" evidence="1">
    <location>
        <begin position="1036"/>
        <end position="1049"/>
    </location>
</feature>
<dbReference type="AlphaFoldDB" id="A0AA86Q477"/>
<dbReference type="SUPFAM" id="SSF57184">
    <property type="entry name" value="Growth factor receptor domain"/>
    <property type="match status" value="1"/>
</dbReference>
<reference evidence="3" key="1">
    <citation type="submission" date="2023-06" db="EMBL/GenBank/DDBJ databases">
        <authorList>
            <person name="Kurt Z."/>
        </authorList>
    </citation>
    <scope>NUCLEOTIDE SEQUENCE</scope>
</reference>
<evidence type="ECO:0000256" key="1">
    <source>
        <dbReference type="SAM" id="MobiDB-lite"/>
    </source>
</evidence>
<evidence type="ECO:0000313" key="4">
    <source>
        <dbReference type="EMBL" id="CAL6027314.1"/>
    </source>
</evidence>
<gene>
    <name evidence="4" type="ORF">HINF_LOCUS31266</name>
    <name evidence="3" type="ORF">HINF_LOCUS38563</name>
</gene>
<reference evidence="4 5" key="2">
    <citation type="submission" date="2024-07" db="EMBL/GenBank/DDBJ databases">
        <authorList>
            <person name="Akdeniz Z."/>
        </authorList>
    </citation>
    <scope>NUCLEOTIDE SEQUENCE [LARGE SCALE GENOMIC DNA]</scope>
</reference>